<dbReference type="EMBL" id="JAQQWM010000009">
    <property type="protein sequence ID" value="KAK8048057.1"/>
    <property type="molecule type" value="Genomic_DNA"/>
</dbReference>
<accession>A0ABR1TNB2</accession>
<protein>
    <submittedName>
        <fullName evidence="1">Uncharacterized protein</fullName>
    </submittedName>
</protein>
<comment type="caution">
    <text evidence="1">The sequence shown here is derived from an EMBL/GenBank/DDBJ whole genome shotgun (WGS) entry which is preliminary data.</text>
</comment>
<gene>
    <name evidence="1" type="ORF">PG996_016121</name>
</gene>
<organism evidence="1 2">
    <name type="scientific">Apiospora saccharicola</name>
    <dbReference type="NCBI Taxonomy" id="335842"/>
    <lineage>
        <taxon>Eukaryota</taxon>
        <taxon>Fungi</taxon>
        <taxon>Dikarya</taxon>
        <taxon>Ascomycota</taxon>
        <taxon>Pezizomycotina</taxon>
        <taxon>Sordariomycetes</taxon>
        <taxon>Xylariomycetidae</taxon>
        <taxon>Amphisphaeriales</taxon>
        <taxon>Apiosporaceae</taxon>
        <taxon>Apiospora</taxon>
    </lineage>
</organism>
<dbReference type="Proteomes" id="UP001446871">
    <property type="component" value="Unassembled WGS sequence"/>
</dbReference>
<proteinExistence type="predicted"/>
<sequence length="144" mass="16040">MDFVAAEWGLIHTGVEQTKAGGHGTKLDRQHLLYPLLLGIAAPVSGCHRGRGNLGGEDQFTNPVRLRAAPWDPGRFPSMKRIRTGFRIFALTGHVRGCIMAIWCFFLDVGTDMYSRHICFTQGRMWRDAGWKSVAESKPVIATI</sequence>
<keyword evidence="2" id="KW-1185">Reference proteome</keyword>
<reference evidence="1 2" key="1">
    <citation type="submission" date="2023-01" db="EMBL/GenBank/DDBJ databases">
        <title>Analysis of 21 Apiospora genomes using comparative genomics revels a genus with tremendous synthesis potential of carbohydrate active enzymes and secondary metabolites.</title>
        <authorList>
            <person name="Sorensen T."/>
        </authorList>
    </citation>
    <scope>NUCLEOTIDE SEQUENCE [LARGE SCALE GENOMIC DNA]</scope>
    <source>
        <strain evidence="1 2">CBS 83171</strain>
    </source>
</reference>
<evidence type="ECO:0000313" key="1">
    <source>
        <dbReference type="EMBL" id="KAK8048057.1"/>
    </source>
</evidence>
<evidence type="ECO:0000313" key="2">
    <source>
        <dbReference type="Proteomes" id="UP001446871"/>
    </source>
</evidence>
<name>A0ABR1TNB2_9PEZI</name>